<proteinExistence type="predicted"/>
<sequence length="91" mass="10230">MKKLFAVLSVSCFLFTLIMLMHLSQGWEIGFFDYLFGISLFTPILINVFGVISAFFSAKGTTRKTLVLINSLMINCFGILSFVAIYGFQEP</sequence>
<comment type="caution">
    <text evidence="2">The sequence shown here is derived from an EMBL/GenBank/DDBJ whole genome shotgun (WGS) entry which is preliminary data.</text>
</comment>
<dbReference type="RefSeq" id="WP_047945069.1">
    <property type="nucleotide sequence ID" value="NZ_JARTLH010000053.1"/>
</dbReference>
<feature type="transmembrane region" description="Helical" evidence="1">
    <location>
        <begin position="68"/>
        <end position="88"/>
    </location>
</feature>
<feature type="transmembrane region" description="Helical" evidence="1">
    <location>
        <begin position="36"/>
        <end position="56"/>
    </location>
</feature>
<dbReference type="AlphaFoldDB" id="A0A0J1HLX9"/>
<name>A0A0J1HLX9_NIACI</name>
<evidence type="ECO:0000256" key="1">
    <source>
        <dbReference type="SAM" id="Phobius"/>
    </source>
</evidence>
<evidence type="ECO:0000313" key="3">
    <source>
        <dbReference type="Proteomes" id="UP000036045"/>
    </source>
</evidence>
<keyword evidence="1" id="KW-1133">Transmembrane helix</keyword>
<organism evidence="2 3">
    <name type="scientific">Niallia circulans</name>
    <name type="common">Bacillus circulans</name>
    <dbReference type="NCBI Taxonomy" id="1397"/>
    <lineage>
        <taxon>Bacteria</taxon>
        <taxon>Bacillati</taxon>
        <taxon>Bacillota</taxon>
        <taxon>Bacilli</taxon>
        <taxon>Bacillales</taxon>
        <taxon>Bacillaceae</taxon>
        <taxon>Niallia</taxon>
    </lineage>
</organism>
<dbReference type="PATRIC" id="fig|1397.4.peg.4998"/>
<evidence type="ECO:0000313" key="2">
    <source>
        <dbReference type="EMBL" id="KLV14753.1"/>
    </source>
</evidence>
<protein>
    <submittedName>
        <fullName evidence="2">Uncharacterized protein</fullName>
    </submittedName>
</protein>
<dbReference type="Proteomes" id="UP000036045">
    <property type="component" value="Unassembled WGS sequence"/>
</dbReference>
<dbReference type="EMBL" id="LDPH01000064">
    <property type="protein sequence ID" value="KLV14753.1"/>
    <property type="molecule type" value="Genomic_DNA"/>
</dbReference>
<dbReference type="OrthoDB" id="2970485at2"/>
<keyword evidence="3" id="KW-1185">Reference proteome</keyword>
<gene>
    <name evidence="2" type="ORF">ABW02_25890</name>
</gene>
<reference evidence="2 3" key="1">
    <citation type="submission" date="2015-05" db="EMBL/GenBank/DDBJ databases">
        <title>Whole genome sequence and identification of bacterial endophytes from Costus igneus.</title>
        <authorList>
            <person name="Lee Y.P."/>
            <person name="Gan H.M."/>
            <person name="Eng W."/>
            <person name="Wheatley M.S."/>
            <person name="Caraballo A."/>
            <person name="Polter S."/>
            <person name="Savka M.A."/>
            <person name="Hudson A.O."/>
        </authorList>
    </citation>
    <scope>NUCLEOTIDE SEQUENCE [LARGE SCALE GENOMIC DNA]</scope>
    <source>
        <strain evidence="2 3">RIT379</strain>
    </source>
</reference>
<keyword evidence="1" id="KW-0472">Membrane</keyword>
<keyword evidence="1" id="KW-0812">Transmembrane</keyword>
<accession>A0A0J1HLX9</accession>